<dbReference type="KEGG" id="aagg:ETAA8_51120"/>
<reference evidence="3 4" key="1">
    <citation type="submission" date="2019-02" db="EMBL/GenBank/DDBJ databases">
        <title>Deep-cultivation of Planctomycetes and their phenomic and genomic characterization uncovers novel biology.</title>
        <authorList>
            <person name="Wiegand S."/>
            <person name="Jogler M."/>
            <person name="Boedeker C."/>
            <person name="Pinto D."/>
            <person name="Vollmers J."/>
            <person name="Rivas-Marin E."/>
            <person name="Kohn T."/>
            <person name="Peeters S.H."/>
            <person name="Heuer A."/>
            <person name="Rast P."/>
            <person name="Oberbeckmann S."/>
            <person name="Bunk B."/>
            <person name="Jeske O."/>
            <person name="Meyerdierks A."/>
            <person name="Storesund J.E."/>
            <person name="Kallscheuer N."/>
            <person name="Luecker S."/>
            <person name="Lage O.M."/>
            <person name="Pohl T."/>
            <person name="Merkel B.J."/>
            <person name="Hornburger P."/>
            <person name="Mueller R.-W."/>
            <person name="Bruemmer F."/>
            <person name="Labrenz M."/>
            <person name="Spormann A.M."/>
            <person name="Op den Camp H."/>
            <person name="Overmann J."/>
            <person name="Amann R."/>
            <person name="Jetten M.S.M."/>
            <person name="Mascher T."/>
            <person name="Medema M.H."/>
            <person name="Devos D.P."/>
            <person name="Kaster A.-K."/>
            <person name="Ovreas L."/>
            <person name="Rohde M."/>
            <person name="Galperin M.Y."/>
            <person name="Jogler C."/>
        </authorList>
    </citation>
    <scope>NUCLEOTIDE SEQUENCE [LARGE SCALE GENOMIC DNA]</scope>
    <source>
        <strain evidence="3 4">ETA_A8</strain>
    </source>
</reference>
<sequence>MVAELHAPPSERDFQVFRLIKVEQRTTREVAEIVGISQTRVCQIVQRVLDFLVATAPADDDEKQRAQRLYVARELAAERFDFLFKAALDSFEESKGEETITRTVNSQFRAGLETSTTRSSCGDVRYLAQAARINVMAAKLAASRLPPWNLAVDESIADANEHDTSPAPRNHPLEDCSTEATESPRMAEKKSGQQAVSRGKRYLSRRELIEFFRGIEGRTVPVQEEAEGFSPREELEQVLATSAPLPDQQPAATGKPLTAKQRRARAKFLQRKRSAK</sequence>
<proteinExistence type="predicted"/>
<feature type="region of interest" description="Disordered" evidence="1">
    <location>
        <begin position="241"/>
        <end position="276"/>
    </location>
</feature>
<dbReference type="EMBL" id="CP036274">
    <property type="protein sequence ID" value="QDU29994.1"/>
    <property type="molecule type" value="Genomic_DNA"/>
</dbReference>
<dbReference type="GO" id="GO:0003700">
    <property type="term" value="F:DNA-binding transcription factor activity"/>
    <property type="evidence" value="ECO:0007669"/>
    <property type="project" value="InterPro"/>
</dbReference>
<feature type="region of interest" description="Disordered" evidence="1">
    <location>
        <begin position="160"/>
        <end position="199"/>
    </location>
</feature>
<accession>A0A517YIF9</accession>
<dbReference type="SUPFAM" id="SSF88659">
    <property type="entry name" value="Sigma3 and sigma4 domains of RNA polymerase sigma factors"/>
    <property type="match status" value="1"/>
</dbReference>
<dbReference type="Gene3D" id="1.20.140.160">
    <property type="match status" value="1"/>
</dbReference>
<keyword evidence="4" id="KW-1185">Reference proteome</keyword>
<dbReference type="Pfam" id="PF04545">
    <property type="entry name" value="Sigma70_r4"/>
    <property type="match status" value="1"/>
</dbReference>
<feature type="compositionally biased region" description="Basic residues" evidence="1">
    <location>
        <begin position="260"/>
        <end position="276"/>
    </location>
</feature>
<evidence type="ECO:0000313" key="3">
    <source>
        <dbReference type="EMBL" id="QDU29994.1"/>
    </source>
</evidence>
<evidence type="ECO:0000256" key="1">
    <source>
        <dbReference type="SAM" id="MobiDB-lite"/>
    </source>
</evidence>
<feature type="domain" description="RNA polymerase sigma-70 region 4" evidence="2">
    <location>
        <begin position="10"/>
        <end position="50"/>
    </location>
</feature>
<evidence type="ECO:0000259" key="2">
    <source>
        <dbReference type="Pfam" id="PF04545"/>
    </source>
</evidence>
<organism evidence="3 4">
    <name type="scientific">Anatilimnocola aggregata</name>
    <dbReference type="NCBI Taxonomy" id="2528021"/>
    <lineage>
        <taxon>Bacteria</taxon>
        <taxon>Pseudomonadati</taxon>
        <taxon>Planctomycetota</taxon>
        <taxon>Planctomycetia</taxon>
        <taxon>Pirellulales</taxon>
        <taxon>Pirellulaceae</taxon>
        <taxon>Anatilimnocola</taxon>
    </lineage>
</organism>
<protein>
    <submittedName>
        <fullName evidence="3">Sigma-70, region 4</fullName>
    </submittedName>
</protein>
<dbReference type="AlphaFoldDB" id="A0A517YIF9"/>
<name>A0A517YIF9_9BACT</name>
<dbReference type="RefSeq" id="WP_145094713.1">
    <property type="nucleotide sequence ID" value="NZ_CP036274.1"/>
</dbReference>
<gene>
    <name evidence="3" type="ORF">ETAA8_51120</name>
</gene>
<dbReference type="InterPro" id="IPR007630">
    <property type="entry name" value="RNA_pol_sigma70_r4"/>
</dbReference>
<evidence type="ECO:0000313" key="4">
    <source>
        <dbReference type="Proteomes" id="UP000315017"/>
    </source>
</evidence>
<dbReference type="GO" id="GO:0006352">
    <property type="term" value="P:DNA-templated transcription initiation"/>
    <property type="evidence" value="ECO:0007669"/>
    <property type="project" value="InterPro"/>
</dbReference>
<dbReference type="InterPro" id="IPR013324">
    <property type="entry name" value="RNA_pol_sigma_r3/r4-like"/>
</dbReference>
<dbReference type="Proteomes" id="UP000315017">
    <property type="component" value="Chromosome"/>
</dbReference>